<keyword evidence="1" id="KW-1133">Transmembrane helix</keyword>
<feature type="transmembrane region" description="Helical" evidence="1">
    <location>
        <begin position="42"/>
        <end position="67"/>
    </location>
</feature>
<dbReference type="Proteomes" id="UP000070186">
    <property type="component" value="Unassembled WGS sequence"/>
</dbReference>
<protein>
    <submittedName>
        <fullName evidence="2">Uncharacterized protein</fullName>
    </submittedName>
</protein>
<dbReference type="AlphaFoldDB" id="A0A133XE68"/>
<dbReference type="EMBL" id="LODL01000039">
    <property type="protein sequence ID" value="KXB29233.1"/>
    <property type="molecule type" value="Genomic_DNA"/>
</dbReference>
<evidence type="ECO:0000313" key="3">
    <source>
        <dbReference type="Proteomes" id="UP000070186"/>
    </source>
</evidence>
<comment type="caution">
    <text evidence="2">The sequence shown here is derived from an EMBL/GenBank/DDBJ whole genome shotgun (WGS) entry which is preliminary data.</text>
</comment>
<name>A0A133XE68_9RHOO</name>
<gene>
    <name evidence="2" type="ORF">AT959_18800</name>
</gene>
<keyword evidence="3" id="KW-1185">Reference proteome</keyword>
<organism evidence="2 3">
    <name type="scientific">Dechloromonas denitrificans</name>
    <dbReference type="NCBI Taxonomy" id="281362"/>
    <lineage>
        <taxon>Bacteria</taxon>
        <taxon>Pseudomonadati</taxon>
        <taxon>Pseudomonadota</taxon>
        <taxon>Betaproteobacteria</taxon>
        <taxon>Rhodocyclales</taxon>
        <taxon>Azonexaceae</taxon>
        <taxon>Dechloromonas</taxon>
    </lineage>
</organism>
<evidence type="ECO:0000313" key="2">
    <source>
        <dbReference type="EMBL" id="KXB29233.1"/>
    </source>
</evidence>
<keyword evidence="1" id="KW-0812">Transmembrane</keyword>
<sequence length="71" mass="7740">MLETAKDSRHSWGGLQIVLVPVRRYAIAQIAFSRILATMGHLTGIVAINFLGLLAVLPMALILSHVACWTL</sequence>
<reference evidence="2 3" key="1">
    <citation type="submission" date="2015-12" db="EMBL/GenBank/DDBJ databases">
        <title>Nitrous oxide reduction kinetics distinguish bacteria harboring typical versus atypical NosZ.</title>
        <authorList>
            <person name="Yoon S."/>
            <person name="Nissen S."/>
            <person name="Park D."/>
            <person name="Sanford R.A."/>
            <person name="Loeffler F.E."/>
        </authorList>
    </citation>
    <scope>NUCLEOTIDE SEQUENCE [LARGE SCALE GENOMIC DNA]</scope>
    <source>
        <strain evidence="2 3">ATCC BAA-841</strain>
    </source>
</reference>
<evidence type="ECO:0000256" key="1">
    <source>
        <dbReference type="SAM" id="Phobius"/>
    </source>
</evidence>
<proteinExistence type="predicted"/>
<keyword evidence="1" id="KW-0472">Membrane</keyword>
<accession>A0A133XE68</accession>